<dbReference type="AlphaFoldDB" id="A0AAD6TQX1"/>
<organism evidence="1 2">
    <name type="scientific">Mycena belliarum</name>
    <dbReference type="NCBI Taxonomy" id="1033014"/>
    <lineage>
        <taxon>Eukaryota</taxon>
        <taxon>Fungi</taxon>
        <taxon>Dikarya</taxon>
        <taxon>Basidiomycota</taxon>
        <taxon>Agaricomycotina</taxon>
        <taxon>Agaricomycetes</taxon>
        <taxon>Agaricomycetidae</taxon>
        <taxon>Agaricales</taxon>
        <taxon>Marasmiineae</taxon>
        <taxon>Mycenaceae</taxon>
        <taxon>Mycena</taxon>
    </lineage>
</organism>
<name>A0AAD6TQX1_9AGAR</name>
<protein>
    <submittedName>
        <fullName evidence="1">Uncharacterized protein</fullName>
    </submittedName>
</protein>
<dbReference type="Proteomes" id="UP001222325">
    <property type="component" value="Unassembled WGS sequence"/>
</dbReference>
<keyword evidence="2" id="KW-1185">Reference proteome</keyword>
<sequence>MRTNMQRAVAREHTQVRKRMIQYALQGTRHLYVYTNTEARMRRMTGMMVESQVHGLSGREEPKMTLDGGRGWGRFIVTDALVEIVEIAEIATAASTYVEGSVAMGDNGRSLAVENTGRKNTYGGEVAKDETRHKKCALVGKHGPGRRSDGIEGLGGDLSLATALEDGEQDEAGHVGDDGKSLDVWRTTALAKWWRGTTSTCESDARPPHSHRIAISVTCARLPACLARQRAQFC</sequence>
<gene>
    <name evidence="1" type="ORF">B0H15DRAFT_594489</name>
</gene>
<dbReference type="EMBL" id="JARJCN010000081">
    <property type="protein sequence ID" value="KAJ7076445.1"/>
    <property type="molecule type" value="Genomic_DNA"/>
</dbReference>
<reference evidence="1" key="1">
    <citation type="submission" date="2023-03" db="EMBL/GenBank/DDBJ databases">
        <title>Massive genome expansion in bonnet fungi (Mycena s.s.) driven by repeated elements and novel gene families across ecological guilds.</title>
        <authorList>
            <consortium name="Lawrence Berkeley National Laboratory"/>
            <person name="Harder C.B."/>
            <person name="Miyauchi S."/>
            <person name="Viragh M."/>
            <person name="Kuo A."/>
            <person name="Thoen E."/>
            <person name="Andreopoulos B."/>
            <person name="Lu D."/>
            <person name="Skrede I."/>
            <person name="Drula E."/>
            <person name="Henrissat B."/>
            <person name="Morin E."/>
            <person name="Kohler A."/>
            <person name="Barry K."/>
            <person name="LaButti K."/>
            <person name="Morin E."/>
            <person name="Salamov A."/>
            <person name="Lipzen A."/>
            <person name="Mereny Z."/>
            <person name="Hegedus B."/>
            <person name="Baldrian P."/>
            <person name="Stursova M."/>
            <person name="Weitz H."/>
            <person name="Taylor A."/>
            <person name="Grigoriev I.V."/>
            <person name="Nagy L.G."/>
            <person name="Martin F."/>
            <person name="Kauserud H."/>
        </authorList>
    </citation>
    <scope>NUCLEOTIDE SEQUENCE</scope>
    <source>
        <strain evidence="1">CBHHK173m</strain>
    </source>
</reference>
<comment type="caution">
    <text evidence="1">The sequence shown here is derived from an EMBL/GenBank/DDBJ whole genome shotgun (WGS) entry which is preliminary data.</text>
</comment>
<accession>A0AAD6TQX1</accession>
<proteinExistence type="predicted"/>
<evidence type="ECO:0000313" key="2">
    <source>
        <dbReference type="Proteomes" id="UP001222325"/>
    </source>
</evidence>
<evidence type="ECO:0000313" key="1">
    <source>
        <dbReference type="EMBL" id="KAJ7076445.1"/>
    </source>
</evidence>